<proteinExistence type="predicted"/>
<dbReference type="Proteomes" id="UP000292957">
    <property type="component" value="Unassembled WGS sequence"/>
</dbReference>
<sequence length="737" mass="82530">MRLLDTWTGNFRWVDHPSTEHYAILSHVWDISGEQTYEDLRTLQQNIKDDSAIGTPATTIPTPLEGKRWRRLSLSWRWRKNIQTRRASATEVLSRTSRPPDTIFAHPLISEKIRNACAVARADGYRYIWIDSGCIDKSSSAELSAAVNSMFHWYRWADVCYAHLPDVAEDDSPLLDDSQFRRSRWHKRGWTLQELIAPDRVVFLSQNWKLLGSKVSLAKVIEQVTGVDRMVLEDPTAVFSVSVARRMWWASSRETTRVEDEAYSLMGIFGVHIPAIYGEGRHAFVRLQQEILRAIPDQSLFAWGSCITDTTPGRISGAPDASYGLLASAPSDFAHSNPSASSHGYYDLLETLGLPMETPPPDFTITPYGIRARLLVIPSPAINVERHFFHTSFRPKYIALLGCTDDEFRYLTLPLCTPLKPSQSRNEHIVSFSPGAFVPVRVWPIRLDFLARYRHSIILADLLIRTGGFRPGSQSVRPTPGLGDKKVSNEVILRSWSQSHMSAMGYSVQQHRRVQPYVQDSNSNSHMIVMQNSTVRVTVVVTVGEAMMRPIVRVRYQTLCATRTGTSSASLDSGEDAVELVGRGYARPPANANVAFLSSWRMTFSITAPTTSAPRGPSVPPLTESPSTPTTTHTRTAHEWTITCCRFIDSDGFWKLGVEVDIVPTSVLEDVHEQDQGGPEVDDKSLRPHSDSVSQLPDTAVNQDVTPADDASSFSASAQFAHMRRMRRPMGPRSPRT</sequence>
<evidence type="ECO:0000256" key="1">
    <source>
        <dbReference type="SAM" id="MobiDB-lite"/>
    </source>
</evidence>
<organism evidence="4">
    <name type="scientific">Dichomitus squalens</name>
    <dbReference type="NCBI Taxonomy" id="114155"/>
    <lineage>
        <taxon>Eukaryota</taxon>
        <taxon>Fungi</taxon>
        <taxon>Dikarya</taxon>
        <taxon>Basidiomycota</taxon>
        <taxon>Agaricomycotina</taxon>
        <taxon>Agaricomycetes</taxon>
        <taxon>Polyporales</taxon>
        <taxon>Polyporaceae</taxon>
        <taxon>Dichomitus</taxon>
    </lineage>
</organism>
<feature type="region of interest" description="Disordered" evidence="1">
    <location>
        <begin position="670"/>
        <end position="737"/>
    </location>
</feature>
<evidence type="ECO:0000259" key="3">
    <source>
        <dbReference type="Pfam" id="PF26640"/>
    </source>
</evidence>
<reference evidence="4" key="1">
    <citation type="submission" date="2019-01" db="EMBL/GenBank/DDBJ databases">
        <title>Draft genome sequences of three monokaryotic isolates of the white-rot basidiomycete fungus Dichomitus squalens.</title>
        <authorList>
            <consortium name="DOE Joint Genome Institute"/>
            <person name="Lopez S.C."/>
            <person name="Andreopoulos B."/>
            <person name="Pangilinan J."/>
            <person name="Lipzen A."/>
            <person name="Riley R."/>
            <person name="Ahrendt S."/>
            <person name="Ng V."/>
            <person name="Barry K."/>
            <person name="Daum C."/>
            <person name="Grigoriev I.V."/>
            <person name="Hilden K.S."/>
            <person name="Makela M.R."/>
            <person name="de Vries R.P."/>
        </authorList>
    </citation>
    <scope>NUCLEOTIDE SEQUENCE [LARGE SCALE GENOMIC DNA]</scope>
    <source>
        <strain evidence="4">OM18370.1</strain>
    </source>
</reference>
<dbReference type="PANTHER" id="PTHR10622">
    <property type="entry name" value="HET DOMAIN-CONTAINING PROTEIN"/>
    <property type="match status" value="1"/>
</dbReference>
<accession>A0A4Q9M8A2</accession>
<dbReference type="InterPro" id="IPR010730">
    <property type="entry name" value="HET"/>
</dbReference>
<dbReference type="AlphaFoldDB" id="A0A4Q9M8A2"/>
<protein>
    <submittedName>
        <fullName evidence="4">HET-domain-containing protein</fullName>
    </submittedName>
</protein>
<dbReference type="EMBL" id="ML143544">
    <property type="protein sequence ID" value="TBU22378.1"/>
    <property type="molecule type" value="Genomic_DNA"/>
</dbReference>
<dbReference type="PANTHER" id="PTHR10622:SF10">
    <property type="entry name" value="HET DOMAIN-CONTAINING PROTEIN"/>
    <property type="match status" value="1"/>
</dbReference>
<dbReference type="InterPro" id="IPR058525">
    <property type="entry name" value="DUF8212"/>
</dbReference>
<feature type="domain" description="DUF8212" evidence="3">
    <location>
        <begin position="282"/>
        <end position="428"/>
    </location>
</feature>
<name>A0A4Q9M8A2_9APHY</name>
<feature type="domain" description="Heterokaryon incompatibility" evidence="2">
    <location>
        <begin position="74"/>
        <end position="171"/>
    </location>
</feature>
<dbReference type="OrthoDB" id="2754356at2759"/>
<evidence type="ECO:0000313" key="4">
    <source>
        <dbReference type="EMBL" id="TBU22378.1"/>
    </source>
</evidence>
<gene>
    <name evidence="4" type="ORF">BD311DRAFT_732958</name>
</gene>
<feature type="compositionally biased region" description="Basic residues" evidence="1">
    <location>
        <begin position="722"/>
        <end position="737"/>
    </location>
</feature>
<feature type="compositionally biased region" description="Low complexity" evidence="1">
    <location>
        <begin position="708"/>
        <end position="721"/>
    </location>
</feature>
<dbReference type="Pfam" id="PF06985">
    <property type="entry name" value="HET"/>
    <property type="match status" value="1"/>
</dbReference>
<feature type="region of interest" description="Disordered" evidence="1">
    <location>
        <begin position="608"/>
        <end position="635"/>
    </location>
</feature>
<feature type="compositionally biased region" description="Polar residues" evidence="1">
    <location>
        <begin position="691"/>
        <end position="705"/>
    </location>
</feature>
<feature type="compositionally biased region" description="Basic and acidic residues" evidence="1">
    <location>
        <begin position="670"/>
        <end position="690"/>
    </location>
</feature>
<feature type="compositionally biased region" description="Low complexity" evidence="1">
    <location>
        <begin position="621"/>
        <end position="634"/>
    </location>
</feature>
<dbReference type="Pfam" id="PF26640">
    <property type="entry name" value="DUF8212"/>
    <property type="match status" value="1"/>
</dbReference>
<evidence type="ECO:0000259" key="2">
    <source>
        <dbReference type="Pfam" id="PF06985"/>
    </source>
</evidence>